<protein>
    <recommendedName>
        <fullName evidence="3">Nuclear transport factor 2 family protein</fullName>
    </recommendedName>
</protein>
<comment type="caution">
    <text evidence="1">The sequence shown here is derived from an EMBL/GenBank/DDBJ whole genome shotgun (WGS) entry which is preliminary data.</text>
</comment>
<evidence type="ECO:0008006" key="3">
    <source>
        <dbReference type="Google" id="ProtNLM"/>
    </source>
</evidence>
<name>A0ABP7SDZ9_9BACT</name>
<dbReference type="Proteomes" id="UP001500567">
    <property type="component" value="Unassembled WGS sequence"/>
</dbReference>
<sequence>MSRSKRQVIKWTSIQSQADADHLMTVYRSFHDSCIREIAVQNREFVDERQAMHVDNRTLVRLLFQSRFPKDSVLEMLFEDVLDFNWVQDARGSDITASLIFQAVCRWHNDALHRAENLDWSLGAEDRNDYRWLVAEQARWRLVESGLGPATLLSEPAASAS</sequence>
<organism evidence="1 2">
    <name type="scientific">Hymenobacter fastidiosus</name>
    <dbReference type="NCBI Taxonomy" id="486264"/>
    <lineage>
        <taxon>Bacteria</taxon>
        <taxon>Pseudomonadati</taxon>
        <taxon>Bacteroidota</taxon>
        <taxon>Cytophagia</taxon>
        <taxon>Cytophagales</taxon>
        <taxon>Hymenobacteraceae</taxon>
        <taxon>Hymenobacter</taxon>
    </lineage>
</organism>
<keyword evidence="2" id="KW-1185">Reference proteome</keyword>
<reference evidence="2" key="1">
    <citation type="journal article" date="2019" name="Int. J. Syst. Evol. Microbiol.">
        <title>The Global Catalogue of Microorganisms (GCM) 10K type strain sequencing project: providing services to taxonomists for standard genome sequencing and annotation.</title>
        <authorList>
            <consortium name="The Broad Institute Genomics Platform"/>
            <consortium name="The Broad Institute Genome Sequencing Center for Infectious Disease"/>
            <person name="Wu L."/>
            <person name="Ma J."/>
        </authorList>
    </citation>
    <scope>NUCLEOTIDE SEQUENCE [LARGE SCALE GENOMIC DNA]</scope>
    <source>
        <strain evidence="2">JCM 17224</strain>
    </source>
</reference>
<gene>
    <name evidence="1" type="ORF">GCM10022408_23490</name>
</gene>
<evidence type="ECO:0000313" key="1">
    <source>
        <dbReference type="EMBL" id="GAA4010494.1"/>
    </source>
</evidence>
<proteinExistence type="predicted"/>
<evidence type="ECO:0000313" key="2">
    <source>
        <dbReference type="Proteomes" id="UP001500567"/>
    </source>
</evidence>
<dbReference type="RefSeq" id="WP_345073226.1">
    <property type="nucleotide sequence ID" value="NZ_BAABDJ010000024.1"/>
</dbReference>
<accession>A0ABP7SDZ9</accession>
<dbReference type="EMBL" id="BAABDJ010000024">
    <property type="protein sequence ID" value="GAA4010494.1"/>
    <property type="molecule type" value="Genomic_DNA"/>
</dbReference>